<feature type="transmembrane region" description="Helical" evidence="1">
    <location>
        <begin position="391"/>
        <end position="414"/>
    </location>
</feature>
<gene>
    <name evidence="2" type="ORF">QEK83_000275</name>
</gene>
<dbReference type="Gene3D" id="3.30.70.1440">
    <property type="entry name" value="Multidrug efflux transporter AcrB pore domain"/>
    <property type="match status" value="1"/>
</dbReference>
<dbReference type="AlphaFoldDB" id="A0AAI9FYC6"/>
<dbReference type="SUPFAM" id="SSF82866">
    <property type="entry name" value="Multidrug efflux transporter AcrB transmembrane domain"/>
    <property type="match status" value="2"/>
</dbReference>
<dbReference type="GO" id="GO:0005886">
    <property type="term" value="C:plasma membrane"/>
    <property type="evidence" value="ECO:0007669"/>
    <property type="project" value="TreeGrafter"/>
</dbReference>
<reference evidence="2" key="1">
    <citation type="submission" date="2022-07" db="EMBL/GenBank/DDBJ databases">
        <authorList>
            <consortium name="Clinical and Environmental Microbiology Branch: Whole genome sequencing antimicrobial resistance pathogens in the healthcare setting"/>
        </authorList>
    </citation>
    <scope>NUCLEOTIDE SEQUENCE</scope>
    <source>
        <strain evidence="2">Stenotrophomonas_maltophilia_2021CK-00905</strain>
    </source>
</reference>
<dbReference type="Gene3D" id="1.20.1640.10">
    <property type="entry name" value="Multidrug efflux transporter AcrB transmembrane domain"/>
    <property type="match status" value="2"/>
</dbReference>
<dbReference type="GO" id="GO:0042910">
    <property type="term" value="F:xenobiotic transmembrane transporter activity"/>
    <property type="evidence" value="ECO:0007669"/>
    <property type="project" value="TreeGrafter"/>
</dbReference>
<feature type="transmembrane region" description="Helical" evidence="1">
    <location>
        <begin position="861"/>
        <end position="879"/>
    </location>
</feature>
<evidence type="ECO:0000256" key="1">
    <source>
        <dbReference type="SAM" id="Phobius"/>
    </source>
</evidence>
<evidence type="ECO:0000313" key="3">
    <source>
        <dbReference type="Proteomes" id="UP001214521"/>
    </source>
</evidence>
<keyword evidence="1" id="KW-0812">Transmembrane</keyword>
<feature type="transmembrane region" description="Helical" evidence="1">
    <location>
        <begin position="12"/>
        <end position="32"/>
    </location>
</feature>
<organism evidence="2 3">
    <name type="scientific">Stenotrophomonas maltophilia</name>
    <name type="common">Pseudomonas maltophilia</name>
    <name type="synonym">Xanthomonas maltophilia</name>
    <dbReference type="NCBI Taxonomy" id="40324"/>
    <lineage>
        <taxon>Bacteria</taxon>
        <taxon>Pseudomonadati</taxon>
        <taxon>Pseudomonadota</taxon>
        <taxon>Gammaproteobacteria</taxon>
        <taxon>Lysobacterales</taxon>
        <taxon>Lysobacteraceae</taxon>
        <taxon>Stenotrophomonas</taxon>
        <taxon>Stenotrophomonas maltophilia group</taxon>
    </lineage>
</organism>
<dbReference type="Gene3D" id="3.30.70.1320">
    <property type="entry name" value="Multidrug efflux transporter AcrB pore domain like"/>
    <property type="match status" value="1"/>
</dbReference>
<dbReference type="Gene3D" id="3.30.2090.10">
    <property type="entry name" value="Multidrug efflux transporter AcrB TolC docking domain, DN and DC subdomains"/>
    <property type="match status" value="2"/>
</dbReference>
<dbReference type="Pfam" id="PF00873">
    <property type="entry name" value="ACR_tran"/>
    <property type="match status" value="1"/>
</dbReference>
<feature type="transmembrane region" description="Helical" evidence="1">
    <location>
        <begin position="339"/>
        <end position="358"/>
    </location>
</feature>
<feature type="transmembrane region" description="Helical" evidence="1">
    <location>
        <begin position="886"/>
        <end position="906"/>
    </location>
</feature>
<feature type="transmembrane region" description="Helical" evidence="1">
    <location>
        <begin position="527"/>
        <end position="549"/>
    </location>
</feature>
<dbReference type="SUPFAM" id="SSF82714">
    <property type="entry name" value="Multidrug efflux transporter AcrB TolC docking domain, DN and DC subdomains"/>
    <property type="match status" value="2"/>
</dbReference>
<dbReference type="SUPFAM" id="SSF82693">
    <property type="entry name" value="Multidrug efflux transporter AcrB pore domain, PN1, PN2, PC1 and PC2 subdomains"/>
    <property type="match status" value="2"/>
</dbReference>
<keyword evidence="1" id="KW-1133">Transmembrane helix</keyword>
<protein>
    <submittedName>
        <fullName evidence="2">Efflux RND transporter permease subunit</fullName>
    </submittedName>
</protein>
<dbReference type="InterPro" id="IPR027463">
    <property type="entry name" value="AcrB_DN_DC_subdom"/>
</dbReference>
<name>A0AAI9FYC6_STEMA</name>
<feature type="transmembrane region" description="Helical" evidence="1">
    <location>
        <begin position="435"/>
        <end position="455"/>
    </location>
</feature>
<dbReference type="PANTHER" id="PTHR32063:SF18">
    <property type="entry name" value="CATION EFFLUX SYSTEM PROTEIN"/>
    <property type="match status" value="1"/>
</dbReference>
<dbReference type="Gene3D" id="3.30.70.1430">
    <property type="entry name" value="Multidrug efflux transporter AcrB pore domain"/>
    <property type="match status" value="2"/>
</dbReference>
<dbReference type="InterPro" id="IPR001036">
    <property type="entry name" value="Acrflvin-R"/>
</dbReference>
<dbReference type="PRINTS" id="PR00702">
    <property type="entry name" value="ACRIFLAVINRP"/>
</dbReference>
<feature type="transmembrane region" description="Helical" evidence="1">
    <location>
        <begin position="967"/>
        <end position="985"/>
    </location>
</feature>
<accession>A0AAI9FYC6</accession>
<feature type="transmembrane region" description="Helical" evidence="1">
    <location>
        <begin position="467"/>
        <end position="494"/>
    </location>
</feature>
<feature type="transmembrane region" description="Helical" evidence="1">
    <location>
        <begin position="365"/>
        <end position="385"/>
    </location>
</feature>
<feature type="transmembrane region" description="Helical" evidence="1">
    <location>
        <begin position="912"/>
        <end position="934"/>
    </location>
</feature>
<dbReference type="Proteomes" id="UP001214521">
    <property type="component" value="Unassembled WGS sequence"/>
</dbReference>
<dbReference type="RefSeq" id="WP_023093949.1">
    <property type="nucleotide sequence ID" value="NZ_CP197385.1"/>
</dbReference>
<dbReference type="PANTHER" id="PTHR32063">
    <property type="match status" value="1"/>
</dbReference>
<feature type="transmembrane region" description="Helical" evidence="1">
    <location>
        <begin position="991"/>
        <end position="1013"/>
    </location>
</feature>
<sequence>MKLTHSALGASRLTLFAALMVLVGGIVTFLGFPSQEEPTVTIRDALVTISHPGMPSEQVEALLAKPVEERLREIGSLKRIVTTVRPGTATIQLTAYDHVKDLPALWQRVRAKSAEAGQALPAGSFGPFVDDDFGRVAVASIAVTAPGFGMSEMREPLRDLRAQLHTLPGVERVTFYGLQEDRVYVAFDRGRLVEAGLSPASVMQQLQAQNVVAPGGLVSASGLAMTVATSGELRSTEELRHFLVSVSDTSGAGGTREVPLGHLARIEVMPADPPESAAVYEGMPAVVVAVSMATGYNIGDFGAQLRTKLEETARQLPAGFEQHVVTFQADVVAREMGRMHQVMGETILIVMVVVMLFLGWRTGLIVGAIVPLTILGALIAMRALGVELQTVSIAAIIMALGLLVDNGIVIAEDIERRLAAGEERRHACIEAGRTLAVPLLTSSLVIVMAFSPFFIGQTATNEYLRSLPIVLGLTLLGSWLLSITVTPLLCLYFAKVHPSHGEGAGQYDSRFYRGYRRIITRVLDHKALFIGTMLVLLTGAGVVLASIPYDFLPKSDRLQFQMPVTLQPGSDSRETLRTVEAMSRWFADDKVNPEVTDSIGYVADGGPRIVLGLNPPLPGSNIAYFTVSVAQGTDIEQVIDRTHRYMREAFPQARAEPKRFPLGATEAGVAIYRVVGPDEAVLRETGERIAAALRGLPGIQDVYDDWLPRVPRYVVEVDQLKARRAGISSEDVAQALQLRYSGLQASLIRDNGVAAPIVLRGDARERDAAGSPADTLVYPGAGGAPLPLSAIALVSTASEPSTIMRRNLVRTLTVTGRHPSMTANGIVAEIAPQIDAIELPPGYRIELGGEIEDSAEANQSLLQFMPHALIMILLLFVWQFNSFRKLFIVVASIPFVLIGAALALLLTGYPFGFIATFGLLALAGIIVNNAVLLLERIEAELASGLARREAVISAAVMRLRPIVMTKLTCIVGLIPLMLFGGPLWTSMAITMIGGLALGTLVTLGLIPILYDLLFSLRVRSGGKSTNGEATA</sequence>
<evidence type="ECO:0000313" key="2">
    <source>
        <dbReference type="EMBL" id="EKT4439680.1"/>
    </source>
</evidence>
<keyword evidence="1" id="KW-0472">Membrane</keyword>
<comment type="caution">
    <text evidence="2">The sequence shown here is derived from an EMBL/GenBank/DDBJ whole genome shotgun (WGS) entry which is preliminary data.</text>
</comment>
<dbReference type="EMBL" id="ABLOMU010000002">
    <property type="protein sequence ID" value="EKT4439680.1"/>
    <property type="molecule type" value="Genomic_DNA"/>
</dbReference>
<proteinExistence type="predicted"/>